<gene>
    <name evidence="2" type="ORF">TDUB1175_LOCUS16503</name>
    <name evidence="3" type="ORF">TDUB1175_LOCUS16505</name>
</gene>
<accession>A0A6U2FQF8</accession>
<reference evidence="2" key="1">
    <citation type="submission" date="2021-01" db="EMBL/GenBank/DDBJ databases">
        <authorList>
            <person name="Corre E."/>
            <person name="Pelletier E."/>
            <person name="Niang G."/>
            <person name="Scheremetjew M."/>
            <person name="Finn R."/>
            <person name="Kale V."/>
            <person name="Holt S."/>
            <person name="Cochrane G."/>
            <person name="Meng A."/>
            <person name="Brown T."/>
            <person name="Cohen L."/>
        </authorList>
    </citation>
    <scope>NUCLEOTIDE SEQUENCE</scope>
    <source>
        <strain evidence="2">CCMP147</strain>
    </source>
</reference>
<dbReference type="EMBL" id="HBED01033019">
    <property type="protein sequence ID" value="CAD8317708.1"/>
    <property type="molecule type" value="Transcribed_RNA"/>
</dbReference>
<protein>
    <submittedName>
        <fullName evidence="2">Uncharacterized protein</fullName>
    </submittedName>
</protein>
<evidence type="ECO:0000313" key="2">
    <source>
        <dbReference type="EMBL" id="CAD8317708.1"/>
    </source>
</evidence>
<organism evidence="2">
    <name type="scientific">Pseudictyota dubia</name>
    <dbReference type="NCBI Taxonomy" id="2749911"/>
    <lineage>
        <taxon>Eukaryota</taxon>
        <taxon>Sar</taxon>
        <taxon>Stramenopiles</taxon>
        <taxon>Ochrophyta</taxon>
        <taxon>Bacillariophyta</taxon>
        <taxon>Mediophyceae</taxon>
        <taxon>Biddulphiophycidae</taxon>
        <taxon>Eupodiscales</taxon>
        <taxon>Odontellaceae</taxon>
        <taxon>Pseudictyota</taxon>
    </lineage>
</organism>
<feature type="compositionally biased region" description="Polar residues" evidence="1">
    <location>
        <begin position="60"/>
        <end position="69"/>
    </location>
</feature>
<name>A0A6U2FQF8_9STRA</name>
<dbReference type="AlphaFoldDB" id="A0A6U2FQF8"/>
<feature type="compositionally biased region" description="Basic and acidic residues" evidence="1">
    <location>
        <begin position="74"/>
        <end position="91"/>
    </location>
</feature>
<proteinExistence type="predicted"/>
<sequence>MFKTSIARNSEIADVMHTSESSTIVDGNGSYKRPSFLPLVEESDDGWLDLSSNLSTDLSVENTEGQQGCTARVATDHVQQHYDSRDDDSLRVSRSPPRRNATTDVKLMERATAAELFLAGLMNED</sequence>
<evidence type="ECO:0000313" key="3">
    <source>
        <dbReference type="EMBL" id="CAD8317710.1"/>
    </source>
</evidence>
<evidence type="ECO:0000256" key="1">
    <source>
        <dbReference type="SAM" id="MobiDB-lite"/>
    </source>
</evidence>
<feature type="region of interest" description="Disordered" evidence="1">
    <location>
        <begin position="60"/>
        <end position="101"/>
    </location>
</feature>
<dbReference type="EMBL" id="HBED01033021">
    <property type="protein sequence ID" value="CAD8317710.1"/>
    <property type="molecule type" value="Transcribed_RNA"/>
</dbReference>